<gene>
    <name evidence="1" type="ORF">FLONG3_5819</name>
</gene>
<organism evidence="1 2">
    <name type="scientific">Fusarium longipes</name>
    <dbReference type="NCBI Taxonomy" id="694270"/>
    <lineage>
        <taxon>Eukaryota</taxon>
        <taxon>Fungi</taxon>
        <taxon>Dikarya</taxon>
        <taxon>Ascomycota</taxon>
        <taxon>Pezizomycotina</taxon>
        <taxon>Sordariomycetes</taxon>
        <taxon>Hypocreomycetidae</taxon>
        <taxon>Hypocreales</taxon>
        <taxon>Nectriaceae</taxon>
        <taxon>Fusarium</taxon>
    </lineage>
</organism>
<dbReference type="AlphaFoldDB" id="A0A395ST83"/>
<evidence type="ECO:0000313" key="2">
    <source>
        <dbReference type="Proteomes" id="UP000266234"/>
    </source>
</evidence>
<evidence type="ECO:0000313" key="1">
    <source>
        <dbReference type="EMBL" id="RGP75135.1"/>
    </source>
</evidence>
<dbReference type="EMBL" id="PXOG01000124">
    <property type="protein sequence ID" value="RGP75135.1"/>
    <property type="molecule type" value="Genomic_DNA"/>
</dbReference>
<dbReference type="Proteomes" id="UP000266234">
    <property type="component" value="Unassembled WGS sequence"/>
</dbReference>
<sequence>MSTPDKTPELTPREECLQLIEQSSIADKRAFQEFLRTIFNNWTSKDPIPMPVLAKHTFAQSSVEVGRIVQDLPVQAGSVISDKRKKNAKAYLMVKRNDDDETTGFLWCDADGKPVKRSWIKKKRGIVISDVKEQLAEDYNNVECYLVDEYNCGLRLAYARQKVVKYAQRGSGHEAGADEGTDEGVDELGQKGYIFCDEDDPELN</sequence>
<dbReference type="OrthoDB" id="5091123at2759"/>
<protein>
    <submittedName>
        <fullName evidence="1">Uncharacterized protein</fullName>
    </submittedName>
</protein>
<proteinExistence type="predicted"/>
<keyword evidence="2" id="KW-1185">Reference proteome</keyword>
<comment type="caution">
    <text evidence="1">The sequence shown here is derived from an EMBL/GenBank/DDBJ whole genome shotgun (WGS) entry which is preliminary data.</text>
</comment>
<name>A0A395ST83_9HYPO</name>
<accession>A0A395ST83</accession>
<reference evidence="1 2" key="1">
    <citation type="journal article" date="2018" name="PLoS Pathog.">
        <title>Evolution of structural diversity of trichothecenes, a family of toxins produced by plant pathogenic and entomopathogenic fungi.</title>
        <authorList>
            <person name="Proctor R.H."/>
            <person name="McCormick S.P."/>
            <person name="Kim H.S."/>
            <person name="Cardoza R.E."/>
            <person name="Stanley A.M."/>
            <person name="Lindo L."/>
            <person name="Kelly A."/>
            <person name="Brown D.W."/>
            <person name="Lee T."/>
            <person name="Vaughan M.M."/>
            <person name="Alexander N.J."/>
            <person name="Busman M."/>
            <person name="Gutierrez S."/>
        </authorList>
    </citation>
    <scope>NUCLEOTIDE SEQUENCE [LARGE SCALE GENOMIC DNA]</scope>
    <source>
        <strain evidence="1 2">NRRL 20695</strain>
    </source>
</reference>